<dbReference type="Gene3D" id="3.90.550.10">
    <property type="entry name" value="Spore Coat Polysaccharide Biosynthesis Protein SpsA, Chain A"/>
    <property type="match status" value="1"/>
</dbReference>
<dbReference type="PANTHER" id="PTHR43179:SF12">
    <property type="entry name" value="GALACTOFURANOSYLTRANSFERASE GLFT2"/>
    <property type="match status" value="1"/>
</dbReference>
<dbReference type="Pfam" id="PF00535">
    <property type="entry name" value="Glycos_transf_2"/>
    <property type="match status" value="1"/>
</dbReference>
<dbReference type="CDD" id="cd00761">
    <property type="entry name" value="Glyco_tranf_GTA_type"/>
    <property type="match status" value="1"/>
</dbReference>
<dbReference type="OrthoDB" id="1326385at2"/>
<sequence>MVVIYHLNHKVVAVEGVQLELLSGLEGKSVVDALFLVAKKASHDKIVWCHKDLKKNLNKVFIQNNNSYSQTLFTFQPSNSSYLSEAIGYVEQNPFIKVNRTVKYPTWLMSGAVGFTDASVLNAYQEHPRHSNLDFFLHSLAKSYQAYGLFCYSEPQLLLNSTELTYKQEVISQSRLFIFIKQHYKTPWIFILLLNFLLHEKKIPFWGCFISFFYKKIKPVPHQMEAKFKEGVALKNQTIDVLIPTIGRKKYLYDVLCDLKNQSILPKAIIIVEQNGQDAAVSELDYVTNEEWPFEIKHVFTHQLGACQARNKGLLLVRNDWVFLADDDIRIDPHFLETCLHNCISYGQKAITLSCLPEGVSQPEIPPYQLEYFGSGCSFVAREALDKLSFHLGYEFGYREDLDFGMQIRNKGTDIVFFSHPKITHLKAPIGGFRTPFTFPWQEDKIQPKPSPTIMLYHLLHSSSKELLGAKTLLFLQYYPLQKMKNPILYTIYLMKQWRQSLYYANRLKDNFK</sequence>
<dbReference type="EMBL" id="QLSZ01000001">
    <property type="protein sequence ID" value="RAR75624.1"/>
    <property type="molecule type" value="Genomic_DNA"/>
</dbReference>
<dbReference type="InterPro" id="IPR001173">
    <property type="entry name" value="Glyco_trans_2-like"/>
</dbReference>
<dbReference type="GO" id="GO:0016757">
    <property type="term" value="F:glycosyltransferase activity"/>
    <property type="evidence" value="ECO:0007669"/>
    <property type="project" value="UniProtKB-KW"/>
</dbReference>
<keyword evidence="6" id="KW-1185">Reference proteome</keyword>
<feature type="domain" description="Glycosyltransferase 2-like" evidence="4">
    <location>
        <begin position="241"/>
        <end position="370"/>
    </location>
</feature>
<dbReference type="AlphaFoldDB" id="A0A328YQI3"/>
<comment type="similarity">
    <text evidence="1">Belongs to the glycosyltransferase 2 family.</text>
</comment>
<dbReference type="Proteomes" id="UP000248840">
    <property type="component" value="Unassembled WGS sequence"/>
</dbReference>
<dbReference type="SUPFAM" id="SSF53448">
    <property type="entry name" value="Nucleotide-diphospho-sugar transferases"/>
    <property type="match status" value="1"/>
</dbReference>
<dbReference type="InterPro" id="IPR029044">
    <property type="entry name" value="Nucleotide-diphossugar_trans"/>
</dbReference>
<organism evidence="5 6">
    <name type="scientific">Flavobacterium aciduliphilum</name>
    <dbReference type="NCBI Taxonomy" id="1101402"/>
    <lineage>
        <taxon>Bacteria</taxon>
        <taxon>Pseudomonadati</taxon>
        <taxon>Bacteroidota</taxon>
        <taxon>Flavobacteriia</taxon>
        <taxon>Flavobacteriales</taxon>
        <taxon>Flavobacteriaceae</taxon>
        <taxon>Flavobacterium</taxon>
    </lineage>
</organism>
<gene>
    <name evidence="5" type="ORF">CLV55_101324</name>
</gene>
<dbReference type="RefSeq" id="WP_112111988.1">
    <property type="nucleotide sequence ID" value="NZ_QLSZ01000001.1"/>
</dbReference>
<evidence type="ECO:0000256" key="1">
    <source>
        <dbReference type="ARBA" id="ARBA00006739"/>
    </source>
</evidence>
<reference evidence="5 6" key="1">
    <citation type="submission" date="2018-06" db="EMBL/GenBank/DDBJ databases">
        <title>Genomic Encyclopedia of Archaeal and Bacterial Type Strains, Phase II (KMG-II): from individual species to whole genera.</title>
        <authorList>
            <person name="Goeker M."/>
        </authorList>
    </citation>
    <scope>NUCLEOTIDE SEQUENCE [LARGE SCALE GENOMIC DNA]</scope>
    <source>
        <strain evidence="5 6">DSM 25663</strain>
    </source>
</reference>
<comment type="caution">
    <text evidence="5">The sequence shown here is derived from an EMBL/GenBank/DDBJ whole genome shotgun (WGS) entry which is preliminary data.</text>
</comment>
<evidence type="ECO:0000313" key="6">
    <source>
        <dbReference type="Proteomes" id="UP000248840"/>
    </source>
</evidence>
<evidence type="ECO:0000313" key="5">
    <source>
        <dbReference type="EMBL" id="RAR75624.1"/>
    </source>
</evidence>
<protein>
    <submittedName>
        <fullName evidence="5">Glycosyl transferase family 2</fullName>
    </submittedName>
</protein>
<evidence type="ECO:0000259" key="4">
    <source>
        <dbReference type="Pfam" id="PF00535"/>
    </source>
</evidence>
<evidence type="ECO:0000256" key="2">
    <source>
        <dbReference type="ARBA" id="ARBA00022676"/>
    </source>
</evidence>
<name>A0A328YQI3_9FLAO</name>
<dbReference type="PANTHER" id="PTHR43179">
    <property type="entry name" value="RHAMNOSYLTRANSFERASE WBBL"/>
    <property type="match status" value="1"/>
</dbReference>
<evidence type="ECO:0000256" key="3">
    <source>
        <dbReference type="ARBA" id="ARBA00022679"/>
    </source>
</evidence>
<keyword evidence="3 5" id="KW-0808">Transferase</keyword>
<keyword evidence="2" id="KW-0328">Glycosyltransferase</keyword>
<accession>A0A328YQI3</accession>
<proteinExistence type="inferred from homology"/>